<gene>
    <name evidence="2" type="ORF">Sdiek1_1335</name>
</gene>
<dbReference type="RefSeq" id="WP_087438447.1">
    <property type="nucleotide sequence ID" value="NZ_CP021416.1"/>
</dbReference>
<proteinExistence type="predicted"/>
<dbReference type="InterPro" id="IPR000073">
    <property type="entry name" value="AB_hydrolase_1"/>
</dbReference>
<evidence type="ECO:0000313" key="2">
    <source>
        <dbReference type="EMBL" id="ARU48499.1"/>
    </source>
</evidence>
<organism evidence="2 3">
    <name type="scientific">Sulfurospirillum diekertiae</name>
    <dbReference type="NCBI Taxonomy" id="1854492"/>
    <lineage>
        <taxon>Bacteria</taxon>
        <taxon>Pseudomonadati</taxon>
        <taxon>Campylobacterota</taxon>
        <taxon>Epsilonproteobacteria</taxon>
        <taxon>Campylobacterales</taxon>
        <taxon>Sulfurospirillaceae</taxon>
        <taxon>Sulfurospirillum</taxon>
    </lineage>
</organism>
<keyword evidence="2" id="KW-0378">Hydrolase</keyword>
<dbReference type="GO" id="GO:0004806">
    <property type="term" value="F:triacylglycerol lipase activity"/>
    <property type="evidence" value="ECO:0007669"/>
    <property type="project" value="UniProtKB-EC"/>
</dbReference>
<dbReference type="PANTHER" id="PTHR43798">
    <property type="entry name" value="MONOACYLGLYCEROL LIPASE"/>
    <property type="match status" value="1"/>
</dbReference>
<dbReference type="EMBL" id="CP021416">
    <property type="protein sequence ID" value="ARU48499.1"/>
    <property type="molecule type" value="Genomic_DNA"/>
</dbReference>
<dbReference type="GO" id="GO:0016020">
    <property type="term" value="C:membrane"/>
    <property type="evidence" value="ECO:0007669"/>
    <property type="project" value="TreeGrafter"/>
</dbReference>
<dbReference type="PANTHER" id="PTHR43798:SF5">
    <property type="entry name" value="MONOACYLGLYCEROL LIPASE ABHD6"/>
    <property type="match status" value="1"/>
</dbReference>
<dbReference type="SUPFAM" id="SSF53474">
    <property type="entry name" value="alpha/beta-Hydrolases"/>
    <property type="match status" value="1"/>
</dbReference>
<evidence type="ECO:0000313" key="3">
    <source>
        <dbReference type="Proteomes" id="UP000196005"/>
    </source>
</evidence>
<evidence type="ECO:0000259" key="1">
    <source>
        <dbReference type="Pfam" id="PF00561"/>
    </source>
</evidence>
<dbReference type="Gene3D" id="3.40.50.1820">
    <property type="entry name" value="alpha/beta hydrolase"/>
    <property type="match status" value="1"/>
</dbReference>
<dbReference type="EC" id="3.1.1.3" evidence="2"/>
<name>A0A1Y0HK44_9BACT</name>
<keyword evidence="3" id="KW-1185">Reference proteome</keyword>
<dbReference type="Pfam" id="PF00561">
    <property type="entry name" value="Abhydrolase_1"/>
    <property type="match status" value="1"/>
</dbReference>
<dbReference type="PRINTS" id="PR00111">
    <property type="entry name" value="ABHYDROLASE"/>
</dbReference>
<reference evidence="3" key="1">
    <citation type="submission" date="2017-05" db="EMBL/GenBank/DDBJ databases">
        <title>Dechlorination kinetics govern the competition between two new strains of the genus Sulfurospirillum.</title>
        <authorList>
            <person name="Buttet G.F."/>
            <person name="Murray A.M."/>
            <person name="Goris T."/>
            <person name="Burion M."/>
            <person name="Lin B."/>
            <person name="Rolle M."/>
            <person name="Maillard J."/>
        </authorList>
    </citation>
    <scope>NUCLEOTIDE SEQUENCE [LARGE SCALE GENOMIC DNA]</scope>
    <source>
        <strain evidence="3">SL2-1</strain>
    </source>
</reference>
<dbReference type="GO" id="GO:0047372">
    <property type="term" value="F:monoacylglycerol lipase activity"/>
    <property type="evidence" value="ECO:0007669"/>
    <property type="project" value="TreeGrafter"/>
</dbReference>
<dbReference type="InterPro" id="IPR050266">
    <property type="entry name" value="AB_hydrolase_sf"/>
</dbReference>
<dbReference type="GO" id="GO:0046464">
    <property type="term" value="P:acylglycerol catabolic process"/>
    <property type="evidence" value="ECO:0007669"/>
    <property type="project" value="TreeGrafter"/>
</dbReference>
<sequence>MNNLTRHTATVYGQDISFLEMGSGSRCILLMHGLGTQGANWEPILKLLANDGWHVIAPDHLGFGLSSKPNIKIKPSTLADVMEEFIKILQLKNPILVGQSMGGHIAGLMASRSPKSYSGLILSNAGYGVALPKNSDGHTPGGLKMLNPSNKEETQKLLSAVFYNKEKYVTPEAVDELFAWRLSVQDGQSVASIIDSWSNGDEPLDNILHLLVQLPILIIQSTEDEITPVHLSHRLHEGIAESELALIQECGHEPATEATEKVFTK</sequence>
<protein>
    <submittedName>
        <fullName evidence="2">Lipase 1</fullName>
        <ecNumber evidence="2">3.1.1.3</ecNumber>
    </submittedName>
</protein>
<accession>A0A1Y0HK44</accession>
<dbReference type="Proteomes" id="UP000196005">
    <property type="component" value="Chromosome"/>
</dbReference>
<dbReference type="AlphaFoldDB" id="A0A1Y0HK44"/>
<feature type="domain" description="AB hydrolase-1" evidence="1">
    <location>
        <begin position="28"/>
        <end position="254"/>
    </location>
</feature>
<dbReference type="KEGG" id="suls:Sdiek1_1335"/>
<dbReference type="InterPro" id="IPR029058">
    <property type="entry name" value="AB_hydrolase_fold"/>
</dbReference>